<reference evidence="8 9" key="1">
    <citation type="submission" date="2021-03" db="EMBL/GenBank/DDBJ databases">
        <title>Genomic Encyclopedia of Type Strains, Phase IV (KMG-IV): sequencing the most valuable type-strain genomes for metagenomic binning, comparative biology and taxonomic classification.</title>
        <authorList>
            <person name="Goeker M."/>
        </authorList>
    </citation>
    <scope>NUCLEOTIDE SEQUENCE [LARGE SCALE GENOMIC DNA]</scope>
    <source>
        <strain evidence="8 9">DSM 23491</strain>
    </source>
</reference>
<keyword evidence="2 5" id="KW-0560">Oxidoreductase</keyword>
<dbReference type="InterPro" id="IPR036509">
    <property type="entry name" value="Met_Sox_Rdtase_MsrA_sf"/>
</dbReference>
<feature type="region of interest" description="Disordered" evidence="6">
    <location>
        <begin position="166"/>
        <end position="185"/>
    </location>
</feature>
<dbReference type="PANTHER" id="PTHR43774">
    <property type="entry name" value="PEPTIDE METHIONINE SULFOXIDE REDUCTASE"/>
    <property type="match status" value="1"/>
</dbReference>
<evidence type="ECO:0000256" key="6">
    <source>
        <dbReference type="SAM" id="MobiDB-lite"/>
    </source>
</evidence>
<comment type="catalytic activity">
    <reaction evidence="3 5">
        <text>L-methionyl-[protein] + [thioredoxin]-disulfide + H2O = L-methionyl-(S)-S-oxide-[protein] + [thioredoxin]-dithiol</text>
        <dbReference type="Rhea" id="RHEA:14217"/>
        <dbReference type="Rhea" id="RHEA-COMP:10698"/>
        <dbReference type="Rhea" id="RHEA-COMP:10700"/>
        <dbReference type="Rhea" id="RHEA-COMP:12313"/>
        <dbReference type="Rhea" id="RHEA-COMP:12315"/>
        <dbReference type="ChEBI" id="CHEBI:15377"/>
        <dbReference type="ChEBI" id="CHEBI:16044"/>
        <dbReference type="ChEBI" id="CHEBI:29950"/>
        <dbReference type="ChEBI" id="CHEBI:44120"/>
        <dbReference type="ChEBI" id="CHEBI:50058"/>
        <dbReference type="EC" id="1.8.4.11"/>
    </reaction>
</comment>
<evidence type="ECO:0000259" key="7">
    <source>
        <dbReference type="Pfam" id="PF01625"/>
    </source>
</evidence>
<feature type="domain" description="Peptide methionine sulphoxide reductase MsrA" evidence="7">
    <location>
        <begin position="17"/>
        <end position="168"/>
    </location>
</feature>
<dbReference type="GO" id="GO:0008113">
    <property type="term" value="F:peptide-methionine (S)-S-oxide reductase activity"/>
    <property type="evidence" value="ECO:0007669"/>
    <property type="project" value="UniProtKB-EC"/>
</dbReference>
<dbReference type="EMBL" id="JAGGKP010000009">
    <property type="protein sequence ID" value="MBP1938049.1"/>
    <property type="molecule type" value="Genomic_DNA"/>
</dbReference>
<dbReference type="Gene3D" id="3.30.1060.10">
    <property type="entry name" value="Peptide methionine sulphoxide reductase MsrA"/>
    <property type="match status" value="1"/>
</dbReference>
<comment type="caution">
    <text evidence="8">The sequence shown here is derived from an EMBL/GenBank/DDBJ whole genome shotgun (WGS) entry which is preliminary data.</text>
</comment>
<keyword evidence="9" id="KW-1185">Reference proteome</keyword>
<evidence type="ECO:0000313" key="9">
    <source>
        <dbReference type="Proteomes" id="UP001519273"/>
    </source>
</evidence>
<dbReference type="PANTHER" id="PTHR43774:SF1">
    <property type="entry name" value="PEPTIDE METHIONINE SULFOXIDE REDUCTASE MSRA 2"/>
    <property type="match status" value="1"/>
</dbReference>
<evidence type="ECO:0000256" key="3">
    <source>
        <dbReference type="ARBA" id="ARBA00047806"/>
    </source>
</evidence>
<dbReference type="NCBIfam" id="TIGR00401">
    <property type="entry name" value="msrA"/>
    <property type="match status" value="1"/>
</dbReference>
<gene>
    <name evidence="5" type="primary">msrA</name>
    <name evidence="8" type="ORF">J2Z20_002966</name>
</gene>
<protein>
    <recommendedName>
        <fullName evidence="5">Peptide methionine sulfoxide reductase MsrA</fullName>
        <shortName evidence="5">Protein-methionine-S-oxide reductase</shortName>
        <ecNumber evidence="5">1.8.4.11</ecNumber>
    </recommendedName>
    <alternativeName>
        <fullName evidence="5">Peptide-methionine (S)-S-oxide reductase</fullName>
        <shortName evidence="5">Peptide Met(O) reductase</shortName>
    </alternativeName>
</protein>
<evidence type="ECO:0000313" key="8">
    <source>
        <dbReference type="EMBL" id="MBP1938049.1"/>
    </source>
</evidence>
<dbReference type="Proteomes" id="UP001519273">
    <property type="component" value="Unassembled WGS sequence"/>
</dbReference>
<dbReference type="InterPro" id="IPR002569">
    <property type="entry name" value="Met_Sox_Rdtase_MsrA_dom"/>
</dbReference>
<evidence type="ECO:0000256" key="2">
    <source>
        <dbReference type="ARBA" id="ARBA00023002"/>
    </source>
</evidence>
<name>A0ABS4H698_9BACL</name>
<comment type="similarity">
    <text evidence="1 5">Belongs to the MsrA Met sulfoxide reductase family.</text>
</comment>
<evidence type="ECO:0000256" key="5">
    <source>
        <dbReference type="HAMAP-Rule" id="MF_01401"/>
    </source>
</evidence>
<dbReference type="Pfam" id="PF01625">
    <property type="entry name" value="PMSR"/>
    <property type="match status" value="1"/>
</dbReference>
<evidence type="ECO:0000256" key="1">
    <source>
        <dbReference type="ARBA" id="ARBA00005591"/>
    </source>
</evidence>
<comment type="function">
    <text evidence="5">Has an important function as a repair enzyme for proteins that have been inactivated by oxidation. Catalyzes the reversible oxidation-reduction of methionine sulfoxide in proteins to methionine.</text>
</comment>
<proteinExistence type="inferred from homology"/>
<dbReference type="EC" id="1.8.4.11" evidence="5"/>
<comment type="catalytic activity">
    <reaction evidence="4 5">
        <text>[thioredoxin]-disulfide + L-methionine + H2O = L-methionine (S)-S-oxide + [thioredoxin]-dithiol</text>
        <dbReference type="Rhea" id="RHEA:19993"/>
        <dbReference type="Rhea" id="RHEA-COMP:10698"/>
        <dbReference type="Rhea" id="RHEA-COMP:10700"/>
        <dbReference type="ChEBI" id="CHEBI:15377"/>
        <dbReference type="ChEBI" id="CHEBI:29950"/>
        <dbReference type="ChEBI" id="CHEBI:50058"/>
        <dbReference type="ChEBI" id="CHEBI:57844"/>
        <dbReference type="ChEBI" id="CHEBI:58772"/>
        <dbReference type="EC" id="1.8.4.11"/>
    </reaction>
</comment>
<organism evidence="8 9">
    <name type="scientific">Paenibacillus sediminis</name>
    <dbReference type="NCBI Taxonomy" id="664909"/>
    <lineage>
        <taxon>Bacteria</taxon>
        <taxon>Bacillati</taxon>
        <taxon>Bacillota</taxon>
        <taxon>Bacilli</taxon>
        <taxon>Bacillales</taxon>
        <taxon>Paenibacillaceae</taxon>
        <taxon>Paenibacillus</taxon>
    </lineage>
</organism>
<dbReference type="RefSeq" id="WP_209851807.1">
    <property type="nucleotide sequence ID" value="NZ_CBCRVE010000010.1"/>
</dbReference>
<sequence length="185" mass="21407">MSEQNLNVNHSDLRVEKATFAGGCFWCMVKPFDQYPGIIKVVSGYTGGHVENPTYEQVKTQTTGHYEAVEILYNPELFPYEKLLEIFWAQIDPTDDGGQFHDRGDSYRTAIFVHTEEQRKLAEASKEAVANSGRFDKPIVTKILPASTFYPAEDYHQDYYKKSAAHYKEDREKSGRDEFINKYWK</sequence>
<feature type="active site" evidence="5">
    <location>
        <position position="24"/>
    </location>
</feature>
<dbReference type="SUPFAM" id="SSF55068">
    <property type="entry name" value="Peptide methionine sulfoxide reductase"/>
    <property type="match status" value="1"/>
</dbReference>
<evidence type="ECO:0000256" key="4">
    <source>
        <dbReference type="ARBA" id="ARBA00048782"/>
    </source>
</evidence>
<accession>A0ABS4H698</accession>
<dbReference type="HAMAP" id="MF_01401">
    <property type="entry name" value="MsrA"/>
    <property type="match status" value="1"/>
</dbReference>